<dbReference type="PANTHER" id="PTHR34293:SF1">
    <property type="entry name" value="HTH-TYPE TRANSCRIPTIONAL REGULATOR TRMBL2"/>
    <property type="match status" value="1"/>
</dbReference>
<comment type="caution">
    <text evidence="2">The sequence shown here is derived from an EMBL/GenBank/DDBJ whole genome shotgun (WGS) entry which is preliminary data.</text>
</comment>
<dbReference type="PROSITE" id="PS50043">
    <property type="entry name" value="HTH_LUXR_2"/>
    <property type="match status" value="1"/>
</dbReference>
<protein>
    <recommendedName>
        <fullName evidence="1">HTH luxR-type domain-containing protein</fullName>
    </recommendedName>
</protein>
<accession>A0ABS2TUT0</accession>
<sequence>MVLERLGLDADTETVYRALLRAPRRTEQQLVTETRLAPQHVRDCVSRLTELRLVRTSWQDPDRLLPISPEIGLQALVAEQEDEVLNRQRELARSRAAAQELMAEYSALYSDQKSVELERLTGVDEVRSRIEELAASAEVEIAAFCMGAQREEALAASRPVDERAIRRGVALRGMYLDSVNNHPATRRYAQWVATAGGEIRTLPTLPLRMVIFDRRFAVLPVDPEETAAGAVVLSGRGTLTALTALFEQTWAMGSPFGCAREPAKANVSDSERALLRLLGEGVTDEVAARTMGVSLRTARRMMSDLMARLDARSRFQAGVRARARNWL</sequence>
<evidence type="ECO:0000313" key="3">
    <source>
        <dbReference type="Proteomes" id="UP000749040"/>
    </source>
</evidence>
<keyword evidence="3" id="KW-1185">Reference proteome</keyword>
<dbReference type="SMART" id="SM00421">
    <property type="entry name" value="HTH_LUXR"/>
    <property type="match status" value="1"/>
</dbReference>
<dbReference type="SUPFAM" id="SSF46894">
    <property type="entry name" value="C-terminal effector domain of the bipartite response regulators"/>
    <property type="match status" value="1"/>
</dbReference>
<dbReference type="RefSeq" id="WP_205358943.1">
    <property type="nucleotide sequence ID" value="NZ_JADKYB010000011.1"/>
</dbReference>
<evidence type="ECO:0000313" key="2">
    <source>
        <dbReference type="EMBL" id="MBM9507090.1"/>
    </source>
</evidence>
<gene>
    <name evidence="2" type="ORF">ITX44_21660</name>
</gene>
<name>A0ABS2TUT0_9ACTN</name>
<dbReference type="PANTHER" id="PTHR34293">
    <property type="entry name" value="HTH-TYPE TRANSCRIPTIONAL REGULATOR TRMBL2"/>
    <property type="match status" value="1"/>
</dbReference>
<evidence type="ECO:0000259" key="1">
    <source>
        <dbReference type="PROSITE" id="PS50043"/>
    </source>
</evidence>
<reference evidence="2 3" key="1">
    <citation type="submission" date="2021-01" db="EMBL/GenBank/DDBJ databases">
        <title>Streptomyces acididurans sp. nov., isolated from a peat swamp forest soil.</title>
        <authorList>
            <person name="Chantavorakit T."/>
            <person name="Duangmal K."/>
        </authorList>
    </citation>
    <scope>NUCLEOTIDE SEQUENCE [LARGE SCALE GENOMIC DNA]</scope>
    <source>
        <strain evidence="2 3">KK5PA1</strain>
    </source>
</reference>
<dbReference type="InterPro" id="IPR036388">
    <property type="entry name" value="WH-like_DNA-bd_sf"/>
</dbReference>
<proteinExistence type="predicted"/>
<dbReference type="InterPro" id="IPR016032">
    <property type="entry name" value="Sig_transdc_resp-reg_C-effctor"/>
</dbReference>
<organism evidence="2 3">
    <name type="scientific">Actinacidiphila acididurans</name>
    <dbReference type="NCBI Taxonomy" id="2784346"/>
    <lineage>
        <taxon>Bacteria</taxon>
        <taxon>Bacillati</taxon>
        <taxon>Actinomycetota</taxon>
        <taxon>Actinomycetes</taxon>
        <taxon>Kitasatosporales</taxon>
        <taxon>Streptomycetaceae</taxon>
        <taxon>Actinacidiphila</taxon>
    </lineage>
</organism>
<dbReference type="InterPro" id="IPR051797">
    <property type="entry name" value="TrmB-like"/>
</dbReference>
<dbReference type="InterPro" id="IPR000792">
    <property type="entry name" value="Tscrpt_reg_LuxR_C"/>
</dbReference>
<dbReference type="Gene3D" id="1.10.10.10">
    <property type="entry name" value="Winged helix-like DNA-binding domain superfamily/Winged helix DNA-binding domain"/>
    <property type="match status" value="2"/>
</dbReference>
<feature type="domain" description="HTH luxR-type" evidence="1">
    <location>
        <begin position="260"/>
        <end position="325"/>
    </location>
</feature>
<dbReference type="Proteomes" id="UP000749040">
    <property type="component" value="Unassembled WGS sequence"/>
</dbReference>
<dbReference type="EMBL" id="JADKYB010000011">
    <property type="protein sequence ID" value="MBM9507090.1"/>
    <property type="molecule type" value="Genomic_DNA"/>
</dbReference>